<evidence type="ECO:0008006" key="3">
    <source>
        <dbReference type="Google" id="ProtNLM"/>
    </source>
</evidence>
<organism evidence="1 2">
    <name type="scientific">Tomitella cavernea</name>
    <dbReference type="NCBI Taxonomy" id="1387982"/>
    <lineage>
        <taxon>Bacteria</taxon>
        <taxon>Bacillati</taxon>
        <taxon>Actinomycetota</taxon>
        <taxon>Actinomycetes</taxon>
        <taxon>Mycobacteriales</taxon>
        <taxon>Tomitella</taxon>
    </lineage>
</organism>
<protein>
    <recommendedName>
        <fullName evidence="3">DUF1059 domain-containing protein</fullName>
    </recommendedName>
</protein>
<dbReference type="RefSeq" id="WP_200174072.1">
    <property type="nucleotide sequence ID" value="NZ_BAABKQ010000001.1"/>
</dbReference>
<comment type="caution">
    <text evidence="1">The sequence shown here is derived from an EMBL/GenBank/DDBJ whole genome shotgun (WGS) entry which is preliminary data.</text>
</comment>
<gene>
    <name evidence="1" type="ORF">GCM10023353_25120</name>
</gene>
<name>A0ABP9CS50_9ACTN</name>
<sequence length="79" mass="8877">MTKTMTCSQLGGPCDLQHHGATADDVINAQDRHIKEAVAAGDSAHEQARKDMKWRWIHPKKAMGWYNDTKQAFADLPED</sequence>
<accession>A0ABP9CS50</accession>
<proteinExistence type="predicted"/>
<dbReference type="EMBL" id="BAABKQ010000001">
    <property type="protein sequence ID" value="GAA4817413.1"/>
    <property type="molecule type" value="Genomic_DNA"/>
</dbReference>
<reference evidence="2" key="1">
    <citation type="journal article" date="2019" name="Int. J. Syst. Evol. Microbiol.">
        <title>The Global Catalogue of Microorganisms (GCM) 10K type strain sequencing project: providing services to taxonomists for standard genome sequencing and annotation.</title>
        <authorList>
            <consortium name="The Broad Institute Genomics Platform"/>
            <consortium name="The Broad Institute Genome Sequencing Center for Infectious Disease"/>
            <person name="Wu L."/>
            <person name="Ma J."/>
        </authorList>
    </citation>
    <scope>NUCLEOTIDE SEQUENCE [LARGE SCALE GENOMIC DNA]</scope>
    <source>
        <strain evidence="2">JCM 18542</strain>
    </source>
</reference>
<dbReference type="Proteomes" id="UP001500839">
    <property type="component" value="Unassembled WGS sequence"/>
</dbReference>
<evidence type="ECO:0000313" key="1">
    <source>
        <dbReference type="EMBL" id="GAA4817413.1"/>
    </source>
</evidence>
<keyword evidence="2" id="KW-1185">Reference proteome</keyword>
<evidence type="ECO:0000313" key="2">
    <source>
        <dbReference type="Proteomes" id="UP001500839"/>
    </source>
</evidence>